<organism evidence="1">
    <name type="scientific">metagenome</name>
    <dbReference type="NCBI Taxonomy" id="256318"/>
    <lineage>
        <taxon>unclassified sequences</taxon>
        <taxon>metagenomes</taxon>
    </lineage>
</organism>
<protein>
    <submittedName>
        <fullName evidence="1">Uncharacterized protein</fullName>
    </submittedName>
</protein>
<gene>
    <name evidence="1" type="ORF">NOCA1170058</name>
</gene>
<reference evidence="1" key="1">
    <citation type="submission" date="2015-08" db="EMBL/GenBank/DDBJ databases">
        <authorList>
            <person name="Babu N.S."/>
            <person name="Beckwith C.J."/>
            <person name="Beseler K.G."/>
            <person name="Brison A."/>
            <person name="Carone J.V."/>
            <person name="Caskin T.P."/>
            <person name="Diamond M."/>
            <person name="Durham M.E."/>
            <person name="Foxe J.M."/>
            <person name="Go M."/>
            <person name="Henderson B.A."/>
            <person name="Jones I.B."/>
            <person name="McGettigan J.A."/>
            <person name="Micheletti S.J."/>
            <person name="Nasrallah M.E."/>
            <person name="Ortiz D."/>
            <person name="Piller C.R."/>
            <person name="Privatt S.R."/>
            <person name="Schneider S.L."/>
            <person name="Sharp S."/>
            <person name="Smith T.C."/>
            <person name="Stanton J.D."/>
            <person name="Ullery H.E."/>
            <person name="Wilson R.J."/>
            <person name="Serrano M.G."/>
            <person name="Buck G."/>
            <person name="Lee V."/>
            <person name="Wang Y."/>
            <person name="Carvalho R."/>
            <person name="Voegtly L."/>
            <person name="Shi R."/>
            <person name="Duckworth R."/>
            <person name="Johnson A."/>
            <person name="Loviza R."/>
            <person name="Walstead R."/>
            <person name="Shah Z."/>
            <person name="Kiflezghi M."/>
            <person name="Wade K."/>
            <person name="Ball S.L."/>
            <person name="Bradley K.W."/>
            <person name="Asai D.J."/>
            <person name="Bowman C.A."/>
            <person name="Russell D.A."/>
            <person name="Pope W.H."/>
            <person name="Jacobs-Sera D."/>
            <person name="Hendrix R.W."/>
            <person name="Hatfull G.F."/>
        </authorList>
    </citation>
    <scope>NUCLEOTIDE SEQUENCE</scope>
</reference>
<accession>A0A2P2CAR1</accession>
<dbReference type="EMBL" id="CZKB01000009">
    <property type="protein sequence ID" value="CUR59083.1"/>
    <property type="molecule type" value="Genomic_DNA"/>
</dbReference>
<dbReference type="AlphaFoldDB" id="A0A2P2CAR1"/>
<evidence type="ECO:0000313" key="1">
    <source>
        <dbReference type="EMBL" id="CUR59083.1"/>
    </source>
</evidence>
<sequence length="22" mass="2485">MLTCRLDSLTNLHPIVPLVDPH</sequence>
<proteinExistence type="predicted"/>
<name>A0A2P2CAR1_9ZZZZ</name>